<keyword evidence="5" id="KW-1185">Reference proteome</keyword>
<evidence type="ECO:0000256" key="2">
    <source>
        <dbReference type="SAM" id="MobiDB-lite"/>
    </source>
</evidence>
<accession>A0A3N1ME07</accession>
<dbReference type="InterPro" id="IPR002840">
    <property type="entry name" value="PMDh-S-like_dom"/>
</dbReference>
<dbReference type="AlphaFoldDB" id="A0A3N1ME07"/>
<dbReference type="GO" id="GO:0016829">
    <property type="term" value="F:lyase activity"/>
    <property type="evidence" value="ECO:0007669"/>
    <property type="project" value="UniProtKB-KW"/>
</dbReference>
<dbReference type="SUPFAM" id="SSF52016">
    <property type="entry name" value="LeuD/IlvD-like"/>
    <property type="match status" value="1"/>
</dbReference>
<dbReference type="OrthoDB" id="8907874at2"/>
<feature type="domain" description="Phosphomevalonate dehydratase small subunit-like" evidence="3">
    <location>
        <begin position="26"/>
        <end position="106"/>
    </location>
</feature>
<evidence type="ECO:0000313" key="4">
    <source>
        <dbReference type="EMBL" id="ROQ01355.1"/>
    </source>
</evidence>
<sequence>MKPPITGRAIVEGQASGPALFASEAISFLGDVDINTGQVVGDLPSVHGMSVKGTVLVFPYSRGSAGAWRFLYQLFKHGNHPVAIVTRDPPDPSVVQGAILAGIPIVSDIPDAAWGNMQNGQMLSVDGTAGQVTPQDDAPISSPPQPEDQR</sequence>
<keyword evidence="1" id="KW-0456">Lyase</keyword>
<dbReference type="EMBL" id="RJKX01000011">
    <property type="protein sequence ID" value="ROQ01355.1"/>
    <property type="molecule type" value="Genomic_DNA"/>
</dbReference>
<proteinExistence type="predicted"/>
<dbReference type="RefSeq" id="WP_123688124.1">
    <property type="nucleotide sequence ID" value="NZ_AP019700.1"/>
</dbReference>
<dbReference type="Pfam" id="PF01989">
    <property type="entry name" value="AcnX_swivel_put"/>
    <property type="match status" value="1"/>
</dbReference>
<evidence type="ECO:0000313" key="5">
    <source>
        <dbReference type="Proteomes" id="UP000278222"/>
    </source>
</evidence>
<dbReference type="Gene3D" id="3.50.30.10">
    <property type="entry name" value="Phosphohistidine domain"/>
    <property type="match status" value="1"/>
</dbReference>
<feature type="compositionally biased region" description="Pro residues" evidence="2">
    <location>
        <begin position="141"/>
        <end position="150"/>
    </location>
</feature>
<dbReference type="Proteomes" id="UP000278222">
    <property type="component" value="Unassembled WGS sequence"/>
</dbReference>
<feature type="region of interest" description="Disordered" evidence="2">
    <location>
        <begin position="121"/>
        <end position="150"/>
    </location>
</feature>
<reference evidence="4 5" key="1">
    <citation type="submission" date="2018-11" db="EMBL/GenBank/DDBJ databases">
        <title>Genomic Encyclopedia of Type Strains, Phase IV (KMG-IV): sequencing the most valuable type-strain genomes for metagenomic binning, comparative biology and taxonomic classification.</title>
        <authorList>
            <person name="Goeker M."/>
        </authorList>
    </citation>
    <scope>NUCLEOTIDE SEQUENCE [LARGE SCALE GENOMIC DNA]</scope>
    <source>
        <strain evidence="4 5">DSM 5900</strain>
    </source>
</reference>
<evidence type="ECO:0000256" key="1">
    <source>
        <dbReference type="ARBA" id="ARBA00023239"/>
    </source>
</evidence>
<gene>
    <name evidence="4" type="ORF">EDC65_0533</name>
</gene>
<protein>
    <submittedName>
        <fullName evidence="4">Putative aconitase subunit 2</fullName>
    </submittedName>
</protein>
<evidence type="ECO:0000259" key="3">
    <source>
        <dbReference type="Pfam" id="PF01989"/>
    </source>
</evidence>
<name>A0A3N1ME07_9PROT</name>
<comment type="caution">
    <text evidence="4">The sequence shown here is derived from an EMBL/GenBank/DDBJ whole genome shotgun (WGS) entry which is preliminary data.</text>
</comment>
<organism evidence="4 5">
    <name type="scientific">Stella humosa</name>
    <dbReference type="NCBI Taxonomy" id="94"/>
    <lineage>
        <taxon>Bacteria</taxon>
        <taxon>Pseudomonadati</taxon>
        <taxon>Pseudomonadota</taxon>
        <taxon>Alphaproteobacteria</taxon>
        <taxon>Rhodospirillales</taxon>
        <taxon>Stellaceae</taxon>
        <taxon>Stella</taxon>
    </lineage>
</organism>